<dbReference type="EMBL" id="WXEY01000025">
    <property type="protein sequence ID" value="MZP31082.1"/>
    <property type="molecule type" value="Genomic_DNA"/>
</dbReference>
<sequence length="319" mass="37591">MIIFLDLESMAPIYTGVFHLSAVKVDKDGTLIDKKDRFFMVDNVLTNIHNLTQQSLSEKSGGINFRRIGKSLIEWLHNSELIIVYDKSKIIEVLNRELPTHIHGIHDLHWRCLKTSWQEYSKSNHIIALKDKNSIIKNYLEFLNIEPDEVDVYTESIFNHFLDLPDSRWTIGAMMNIWQAELTHAQNKTPRCQKCKAIYRFYHIDIRGGYECWKCQKAMNVILIYNQEDDIPISEDCPICSEMAYSRPKSLIPLAEQQGVILEERYNKTMNSRYIMHICPHCKAHQGDYHIVEDMHQSPTFIKRINGRYCRFCDDWNFE</sequence>
<comment type="caution">
    <text evidence="1">The sequence shown here is derived from an EMBL/GenBank/DDBJ whole genome shotgun (WGS) entry which is preliminary data.</text>
</comment>
<dbReference type="Proteomes" id="UP000463470">
    <property type="component" value="Unassembled WGS sequence"/>
</dbReference>
<reference evidence="1 2" key="1">
    <citation type="submission" date="2020-01" db="EMBL/GenBank/DDBJ databases">
        <title>Whole-genome sequence of Heliobacterium undosum DSM 13378.</title>
        <authorList>
            <person name="Kyndt J.A."/>
            <person name="Meyer T.E."/>
        </authorList>
    </citation>
    <scope>NUCLEOTIDE SEQUENCE [LARGE SCALE GENOMIC DNA]</scope>
    <source>
        <strain evidence="1 2">DSM 13378</strain>
    </source>
</reference>
<dbReference type="RefSeq" id="WP_161259603.1">
    <property type="nucleotide sequence ID" value="NZ_WXEY01000025.1"/>
</dbReference>
<protein>
    <submittedName>
        <fullName evidence="1">Uncharacterized protein</fullName>
    </submittedName>
</protein>
<accession>A0A845L386</accession>
<name>A0A845L386_9FIRM</name>
<gene>
    <name evidence="1" type="ORF">GTO91_15310</name>
</gene>
<dbReference type="OrthoDB" id="9792687at2"/>
<evidence type="ECO:0000313" key="1">
    <source>
        <dbReference type="EMBL" id="MZP31082.1"/>
    </source>
</evidence>
<proteinExistence type="predicted"/>
<organism evidence="1 2">
    <name type="scientific">Heliomicrobium undosum</name>
    <dbReference type="NCBI Taxonomy" id="121734"/>
    <lineage>
        <taxon>Bacteria</taxon>
        <taxon>Bacillati</taxon>
        <taxon>Bacillota</taxon>
        <taxon>Clostridia</taxon>
        <taxon>Eubacteriales</taxon>
        <taxon>Heliobacteriaceae</taxon>
        <taxon>Heliomicrobium</taxon>
    </lineage>
</organism>
<keyword evidence="2" id="KW-1185">Reference proteome</keyword>
<evidence type="ECO:0000313" key="2">
    <source>
        <dbReference type="Proteomes" id="UP000463470"/>
    </source>
</evidence>
<dbReference type="AlphaFoldDB" id="A0A845L386"/>